<dbReference type="NCBIfam" id="TIGR00321">
    <property type="entry name" value="dhys"/>
    <property type="match status" value="1"/>
</dbReference>
<gene>
    <name evidence="3" type="ORF">DRJ04_01950</name>
</gene>
<protein>
    <submittedName>
        <fullName evidence="3">Deoxyhypusine synthase</fullName>
        <ecNumber evidence="3">2.5.1.46</ecNumber>
    </submittedName>
</protein>
<dbReference type="InterPro" id="IPR029035">
    <property type="entry name" value="DHS-like_NAD/FAD-binding_dom"/>
</dbReference>
<dbReference type="Proteomes" id="UP000280417">
    <property type="component" value="Unassembled WGS sequence"/>
</dbReference>
<dbReference type="AlphaFoldDB" id="A0A662DFU2"/>
<comment type="caution">
    <text evidence="3">The sequence shown here is derived from an EMBL/GenBank/DDBJ whole genome shotgun (WGS) entry which is preliminary data.</text>
</comment>
<dbReference type="SUPFAM" id="SSF52467">
    <property type="entry name" value="DHS-like NAD/FAD-binding domain"/>
    <property type="match status" value="1"/>
</dbReference>
<reference evidence="3 4" key="1">
    <citation type="submission" date="2018-06" db="EMBL/GenBank/DDBJ databases">
        <title>Extensive metabolic versatility and redundancy in microbially diverse, dynamic hydrothermal sediments.</title>
        <authorList>
            <person name="Dombrowski N."/>
            <person name="Teske A."/>
            <person name="Baker B.J."/>
        </authorList>
    </citation>
    <scope>NUCLEOTIDE SEQUENCE [LARGE SCALE GENOMIC DNA]</scope>
    <source>
        <strain evidence="3">B3_G15</strain>
    </source>
</reference>
<dbReference type="PANTHER" id="PTHR11703">
    <property type="entry name" value="DEOXYHYPUSINE SYNTHASE"/>
    <property type="match status" value="1"/>
</dbReference>
<dbReference type="GO" id="GO:0005737">
    <property type="term" value="C:cytoplasm"/>
    <property type="evidence" value="ECO:0007669"/>
    <property type="project" value="TreeGrafter"/>
</dbReference>
<dbReference type="InterPro" id="IPR002773">
    <property type="entry name" value="Deoxyhypusine_synthase"/>
</dbReference>
<evidence type="ECO:0000313" key="3">
    <source>
        <dbReference type="EMBL" id="RLE14660.1"/>
    </source>
</evidence>
<dbReference type="Pfam" id="PF01916">
    <property type="entry name" value="DS"/>
    <property type="match status" value="1"/>
</dbReference>
<dbReference type="EC" id="2.5.1.46" evidence="3"/>
<keyword evidence="2 3" id="KW-0808">Transferase</keyword>
<proteinExistence type="inferred from homology"/>
<dbReference type="GO" id="GO:0034038">
    <property type="term" value="F:deoxyhypusine synthase activity"/>
    <property type="evidence" value="ECO:0007669"/>
    <property type="project" value="UniProtKB-EC"/>
</dbReference>
<name>A0A662DFU2_UNCAE</name>
<evidence type="ECO:0000256" key="1">
    <source>
        <dbReference type="ARBA" id="ARBA00009892"/>
    </source>
</evidence>
<sequence length="337" mass="37890">MDFKNYPVKPFGVSGEKNIEAILEDMEKLSFQGRSLGTSFRIWRQMLEDNTFIFLGLAGAMVPAGMRKVISYLIDKRLIDCLVSTGANLFHDCYESLGKMHYQTSPLVDDEKLRKEGMDRIYDTLAPEEGFRNADEFIQQFARSLDKDRSYTTREFLYLLGEYLDKKGSQKGILTSAYQKKIPVYSPAIGDSSIGIALAAARIPLKFDLVKDVYESAYLAGKMEKTGVIYIGGGTPKNFIQQTQVTLSCMGKAKEGHYYAIQITTDVPHWGGLSGCTMEEAQSWGKIAPRAKKVSLYCDATVALPLLVEGLAQLLKKGLKRPFVPRFEMEENIEFRE</sequence>
<comment type="similarity">
    <text evidence="1">Belongs to the deoxyhypusine synthase family.</text>
</comment>
<dbReference type="PANTHER" id="PTHR11703:SF2">
    <property type="entry name" value="DEOXYHYPUSINE SYNTHASE-LIKE PROTEIN"/>
    <property type="match status" value="1"/>
</dbReference>
<dbReference type="Gene3D" id="3.40.910.10">
    <property type="entry name" value="Deoxyhypusine synthase"/>
    <property type="match status" value="1"/>
</dbReference>
<evidence type="ECO:0000256" key="2">
    <source>
        <dbReference type="ARBA" id="ARBA00022679"/>
    </source>
</evidence>
<dbReference type="InterPro" id="IPR036982">
    <property type="entry name" value="Deoxyhypusine_synthase_sf"/>
</dbReference>
<evidence type="ECO:0000313" key="4">
    <source>
        <dbReference type="Proteomes" id="UP000280417"/>
    </source>
</evidence>
<accession>A0A662DFU2</accession>
<dbReference type="EMBL" id="QMQA01000034">
    <property type="protein sequence ID" value="RLE14660.1"/>
    <property type="molecule type" value="Genomic_DNA"/>
</dbReference>
<organism evidence="3 4">
    <name type="scientific">Aerophobetes bacterium</name>
    <dbReference type="NCBI Taxonomy" id="2030807"/>
    <lineage>
        <taxon>Bacteria</taxon>
        <taxon>Candidatus Aerophobota</taxon>
    </lineage>
</organism>